<dbReference type="EMBL" id="CALNXK010000009">
    <property type="protein sequence ID" value="CAH3041784.1"/>
    <property type="molecule type" value="Genomic_DNA"/>
</dbReference>
<evidence type="ECO:0000256" key="2">
    <source>
        <dbReference type="ARBA" id="ARBA00006244"/>
    </source>
</evidence>
<keyword evidence="3 7" id="KW-0812">Transmembrane</keyword>
<keyword evidence="10" id="KW-1185">Reference proteome</keyword>
<evidence type="ECO:0000256" key="6">
    <source>
        <dbReference type="ARBA" id="ARBA00049737"/>
    </source>
</evidence>
<sequence length="244" mass="27275">MSYLPTLAPDSNDCKLHNLYDTQSCIIAAVCILIGAAKCFFGYRLFKFVLFLVGFLIAFFFSYIMCTEHLSDELSGTVLEYKDQISLGISVGVGVIAGLLTLCLFYVGLFLLGATMGWFVGMALLPLLYKHSVYLSEHNWLPYIILSAFAIAGGILILCIQKTVIIISTSFMGAFMFVNGVDYFVENCRALYYTVNILHGHHSKSDLPHCWYTWVVFSLIPIMFIAGMVVQFCKTAKDSDHRQG</sequence>
<feature type="transmembrane region" description="Helical" evidence="7">
    <location>
        <begin position="20"/>
        <end position="41"/>
    </location>
</feature>
<dbReference type="PANTHER" id="PTHR31247:SF5">
    <property type="entry name" value="DUF4203 DOMAIN-CONTAINING PROTEIN"/>
    <property type="match status" value="1"/>
</dbReference>
<feature type="domain" description="TM7S3/TM198-like" evidence="8">
    <location>
        <begin position="28"/>
        <end position="232"/>
    </location>
</feature>
<feature type="transmembrane region" description="Helical" evidence="7">
    <location>
        <begin position="165"/>
        <end position="185"/>
    </location>
</feature>
<evidence type="ECO:0000256" key="4">
    <source>
        <dbReference type="ARBA" id="ARBA00022989"/>
    </source>
</evidence>
<dbReference type="Pfam" id="PF13886">
    <property type="entry name" value="TM7S3_TM198"/>
    <property type="match status" value="1"/>
</dbReference>
<feature type="transmembrane region" description="Helical" evidence="7">
    <location>
        <begin position="48"/>
        <end position="65"/>
    </location>
</feature>
<dbReference type="PANTHER" id="PTHR31247">
    <property type="entry name" value="TRANSMEMBRANE PROTEIN 198 FAMILY MEMBER"/>
    <property type="match status" value="1"/>
</dbReference>
<dbReference type="InterPro" id="IPR040236">
    <property type="entry name" value="TMEM198"/>
</dbReference>
<name>A0ABN8N504_9CNID</name>
<evidence type="ECO:0000256" key="5">
    <source>
        <dbReference type="ARBA" id="ARBA00023136"/>
    </source>
</evidence>
<feature type="transmembrane region" description="Helical" evidence="7">
    <location>
        <begin position="140"/>
        <end position="158"/>
    </location>
</feature>
<keyword evidence="4 7" id="KW-1133">Transmembrane helix</keyword>
<feature type="non-terminal residue" evidence="9">
    <location>
        <position position="244"/>
    </location>
</feature>
<evidence type="ECO:0000313" key="9">
    <source>
        <dbReference type="EMBL" id="CAH3041784.1"/>
    </source>
</evidence>
<evidence type="ECO:0000256" key="7">
    <source>
        <dbReference type="SAM" id="Phobius"/>
    </source>
</evidence>
<feature type="transmembrane region" description="Helical" evidence="7">
    <location>
        <begin position="211"/>
        <end position="233"/>
    </location>
</feature>
<comment type="subcellular location">
    <subcellularLocation>
        <location evidence="1">Membrane</location>
        <topology evidence="1">Multi-pass membrane protein</topology>
    </subcellularLocation>
</comment>
<evidence type="ECO:0000313" key="10">
    <source>
        <dbReference type="Proteomes" id="UP001159405"/>
    </source>
</evidence>
<dbReference type="InterPro" id="IPR025256">
    <property type="entry name" value="TM7S3/TM198-like_dom"/>
</dbReference>
<feature type="transmembrane region" description="Helical" evidence="7">
    <location>
        <begin position="109"/>
        <end position="128"/>
    </location>
</feature>
<reference evidence="9 10" key="1">
    <citation type="submission" date="2022-05" db="EMBL/GenBank/DDBJ databases">
        <authorList>
            <consortium name="Genoscope - CEA"/>
            <person name="William W."/>
        </authorList>
    </citation>
    <scope>NUCLEOTIDE SEQUENCE [LARGE SCALE GENOMIC DNA]</scope>
</reference>
<accession>A0ABN8N504</accession>
<evidence type="ECO:0000256" key="3">
    <source>
        <dbReference type="ARBA" id="ARBA00022692"/>
    </source>
</evidence>
<comment type="similarity">
    <text evidence="2">Belongs to the TMEM198 family.</text>
</comment>
<protein>
    <recommendedName>
        <fullName evidence="6">Transmembrane protein 198</fullName>
    </recommendedName>
</protein>
<proteinExistence type="inferred from homology"/>
<evidence type="ECO:0000259" key="8">
    <source>
        <dbReference type="Pfam" id="PF13886"/>
    </source>
</evidence>
<gene>
    <name evidence="9" type="ORF">PLOB_00047919</name>
</gene>
<dbReference type="Proteomes" id="UP001159405">
    <property type="component" value="Unassembled WGS sequence"/>
</dbReference>
<comment type="caution">
    <text evidence="9">The sequence shown here is derived from an EMBL/GenBank/DDBJ whole genome shotgun (WGS) entry which is preliminary data.</text>
</comment>
<feature type="transmembrane region" description="Helical" evidence="7">
    <location>
        <begin position="85"/>
        <end position="102"/>
    </location>
</feature>
<evidence type="ECO:0000256" key="1">
    <source>
        <dbReference type="ARBA" id="ARBA00004141"/>
    </source>
</evidence>
<keyword evidence="5 7" id="KW-0472">Membrane</keyword>
<organism evidence="9 10">
    <name type="scientific">Porites lobata</name>
    <dbReference type="NCBI Taxonomy" id="104759"/>
    <lineage>
        <taxon>Eukaryota</taxon>
        <taxon>Metazoa</taxon>
        <taxon>Cnidaria</taxon>
        <taxon>Anthozoa</taxon>
        <taxon>Hexacorallia</taxon>
        <taxon>Scleractinia</taxon>
        <taxon>Fungiina</taxon>
        <taxon>Poritidae</taxon>
        <taxon>Porites</taxon>
    </lineage>
</organism>